<evidence type="ECO:0000256" key="1">
    <source>
        <dbReference type="SAM" id="Phobius"/>
    </source>
</evidence>
<reference evidence="2" key="1">
    <citation type="submission" date="2017-01" db="EMBL/GenBank/DDBJ databases">
        <title>A deep insight into the sialotranscriptome of adult male and female Cluex tarsalis mosquitoes.</title>
        <authorList>
            <person name="Ribeiro J.M."/>
            <person name="Moreira F."/>
            <person name="Bernard K.A."/>
            <person name="Calvo E."/>
        </authorList>
    </citation>
    <scope>NUCLEOTIDE SEQUENCE</scope>
    <source>
        <strain evidence="2">Kern County</strain>
        <tissue evidence="2">Salivary glands</tissue>
    </source>
</reference>
<accession>A0A1Q3EUK3</accession>
<dbReference type="AlphaFoldDB" id="A0A1Q3EUK3"/>
<name>A0A1Q3EUK3_CULTA</name>
<keyword evidence="1" id="KW-1133">Transmembrane helix</keyword>
<keyword evidence="1" id="KW-0472">Membrane</keyword>
<protein>
    <submittedName>
        <fullName evidence="2">Uncharacterized protein</fullName>
    </submittedName>
</protein>
<keyword evidence="1" id="KW-0812">Transmembrane</keyword>
<organism evidence="2">
    <name type="scientific">Culex tarsalis</name>
    <name type="common">Encephalitis mosquito</name>
    <dbReference type="NCBI Taxonomy" id="7177"/>
    <lineage>
        <taxon>Eukaryota</taxon>
        <taxon>Metazoa</taxon>
        <taxon>Ecdysozoa</taxon>
        <taxon>Arthropoda</taxon>
        <taxon>Hexapoda</taxon>
        <taxon>Insecta</taxon>
        <taxon>Pterygota</taxon>
        <taxon>Neoptera</taxon>
        <taxon>Endopterygota</taxon>
        <taxon>Diptera</taxon>
        <taxon>Nematocera</taxon>
        <taxon>Culicoidea</taxon>
        <taxon>Culicidae</taxon>
        <taxon>Culicinae</taxon>
        <taxon>Culicini</taxon>
        <taxon>Culex</taxon>
        <taxon>Culex</taxon>
    </lineage>
</organism>
<feature type="transmembrane region" description="Helical" evidence="1">
    <location>
        <begin position="35"/>
        <end position="59"/>
    </location>
</feature>
<dbReference type="EMBL" id="GFDL01016058">
    <property type="protein sequence ID" value="JAV18987.1"/>
    <property type="molecule type" value="Transcribed_RNA"/>
</dbReference>
<feature type="transmembrane region" description="Helical" evidence="1">
    <location>
        <begin position="7"/>
        <end position="29"/>
    </location>
</feature>
<sequence length="87" mass="9886">MPVAVRLIEFLTIVTLFFLVSTGAFLLYFADKIVYAVGLIFTPIKEFVQLILIIMEYFFYWSTKHLLTLVTSLASCRGGQVVETEQG</sequence>
<proteinExistence type="predicted"/>
<evidence type="ECO:0000313" key="2">
    <source>
        <dbReference type="EMBL" id="JAV18987.1"/>
    </source>
</evidence>